<protein>
    <recommendedName>
        <fullName evidence="5">Secreted protein</fullName>
    </recommendedName>
</protein>
<evidence type="ECO:0000256" key="2">
    <source>
        <dbReference type="SAM" id="SignalP"/>
    </source>
</evidence>
<feature type="region of interest" description="Disordered" evidence="1">
    <location>
        <begin position="54"/>
        <end position="75"/>
    </location>
</feature>
<evidence type="ECO:0008006" key="5">
    <source>
        <dbReference type="Google" id="ProtNLM"/>
    </source>
</evidence>
<feature type="signal peptide" evidence="2">
    <location>
        <begin position="1"/>
        <end position="19"/>
    </location>
</feature>
<reference evidence="3 4" key="1">
    <citation type="submission" date="2023-01" db="EMBL/GenBank/DDBJ databases">
        <authorList>
            <person name="Whitehead M."/>
        </authorList>
    </citation>
    <scope>NUCLEOTIDE SEQUENCE [LARGE SCALE GENOMIC DNA]</scope>
</reference>
<comment type="caution">
    <text evidence="3">The sequence shown here is derived from an EMBL/GenBank/DDBJ whole genome shotgun (WGS) entry which is preliminary data.</text>
</comment>
<keyword evidence="2" id="KW-0732">Signal</keyword>
<organism evidence="3 4">
    <name type="scientific">Macrosiphum euphorbiae</name>
    <name type="common">potato aphid</name>
    <dbReference type="NCBI Taxonomy" id="13131"/>
    <lineage>
        <taxon>Eukaryota</taxon>
        <taxon>Metazoa</taxon>
        <taxon>Ecdysozoa</taxon>
        <taxon>Arthropoda</taxon>
        <taxon>Hexapoda</taxon>
        <taxon>Insecta</taxon>
        <taxon>Pterygota</taxon>
        <taxon>Neoptera</taxon>
        <taxon>Paraneoptera</taxon>
        <taxon>Hemiptera</taxon>
        <taxon>Sternorrhyncha</taxon>
        <taxon>Aphidomorpha</taxon>
        <taxon>Aphidoidea</taxon>
        <taxon>Aphididae</taxon>
        <taxon>Macrosiphini</taxon>
        <taxon>Macrosiphum</taxon>
    </lineage>
</organism>
<keyword evidence="4" id="KW-1185">Reference proteome</keyword>
<proteinExistence type="predicted"/>
<dbReference type="EMBL" id="CARXXK010000002">
    <property type="protein sequence ID" value="CAI6355837.1"/>
    <property type="molecule type" value="Genomic_DNA"/>
</dbReference>
<name>A0AAV0WJ54_9HEMI</name>
<evidence type="ECO:0000313" key="3">
    <source>
        <dbReference type="EMBL" id="CAI6355837.1"/>
    </source>
</evidence>
<dbReference type="AlphaFoldDB" id="A0AAV0WJ54"/>
<accession>A0AAV0WJ54</accession>
<sequence length="144" mass="16143">MMSITKILILIAAITAISGKPIDSNIDTDQLGAQVSYRDELLDTLSRLKLIAPEDDELPSPKADTTNTQYGNQQKLRQARCADNGPHSEMSYTSFRNLLNEPRFPNGDVVDFTKINMEVLKWIREHLIVELMNRALKSAAKNGN</sequence>
<feature type="compositionally biased region" description="Polar residues" evidence="1">
    <location>
        <begin position="63"/>
        <end position="75"/>
    </location>
</feature>
<dbReference type="Proteomes" id="UP001160148">
    <property type="component" value="Unassembled WGS sequence"/>
</dbReference>
<gene>
    <name evidence="3" type="ORF">MEUPH1_LOCUS11648</name>
</gene>
<evidence type="ECO:0000256" key="1">
    <source>
        <dbReference type="SAM" id="MobiDB-lite"/>
    </source>
</evidence>
<feature type="chain" id="PRO_5043381843" description="Secreted protein" evidence="2">
    <location>
        <begin position="20"/>
        <end position="144"/>
    </location>
</feature>
<evidence type="ECO:0000313" key="4">
    <source>
        <dbReference type="Proteomes" id="UP001160148"/>
    </source>
</evidence>